<name>A0A1I3ZVZ5_9GAMM</name>
<dbReference type="InterPro" id="IPR044894">
    <property type="entry name" value="TubC_N_sf"/>
</dbReference>
<organism evidence="2 3">
    <name type="scientific">Rhodanobacter glycinis</name>
    <dbReference type="NCBI Taxonomy" id="582702"/>
    <lineage>
        <taxon>Bacteria</taxon>
        <taxon>Pseudomonadati</taxon>
        <taxon>Pseudomonadota</taxon>
        <taxon>Gammaproteobacteria</taxon>
        <taxon>Lysobacterales</taxon>
        <taxon>Rhodanobacteraceae</taxon>
        <taxon>Rhodanobacter</taxon>
    </lineage>
</organism>
<dbReference type="EMBL" id="FOSR01000003">
    <property type="protein sequence ID" value="SFK48087.1"/>
    <property type="molecule type" value="Genomic_DNA"/>
</dbReference>
<keyword evidence="3" id="KW-1185">Reference proteome</keyword>
<feature type="domain" description="TubC N-terminal docking" evidence="1">
    <location>
        <begin position="8"/>
        <end position="50"/>
    </location>
</feature>
<evidence type="ECO:0000313" key="2">
    <source>
        <dbReference type="EMBL" id="SFK48087.1"/>
    </source>
</evidence>
<evidence type="ECO:0000313" key="3">
    <source>
        <dbReference type="Proteomes" id="UP000198725"/>
    </source>
</evidence>
<dbReference type="Pfam" id="PF18563">
    <property type="entry name" value="TubC_N"/>
    <property type="match status" value="1"/>
</dbReference>
<dbReference type="AlphaFoldDB" id="A0A1I3ZVZ5"/>
<accession>A0A1I3ZVZ5</accession>
<sequence length="120" mass="12943">MNTIELSRQCRAAGIRLQARGDRLHIEAPAGCVTPELRQALTEHKADLLALHAIRARLLVLAVKLGIPRTVVDALPVEELEATAEQTALCEGHTDGNGDPLARTLLVFYLKCLADKVATA</sequence>
<dbReference type="Gene3D" id="1.10.10.1830">
    <property type="entry name" value="Non-ribosomal peptide synthase, adenylation domain"/>
    <property type="match status" value="1"/>
</dbReference>
<proteinExistence type="predicted"/>
<protein>
    <recommendedName>
        <fullName evidence="1">TubC N-terminal docking domain-containing protein</fullName>
    </recommendedName>
</protein>
<reference evidence="3" key="1">
    <citation type="submission" date="2016-10" db="EMBL/GenBank/DDBJ databases">
        <authorList>
            <person name="Varghese N."/>
            <person name="Submissions S."/>
        </authorList>
    </citation>
    <scope>NUCLEOTIDE SEQUENCE [LARGE SCALE GENOMIC DNA]</scope>
    <source>
        <strain evidence="3">MO64</strain>
    </source>
</reference>
<dbReference type="Proteomes" id="UP000198725">
    <property type="component" value="Unassembled WGS sequence"/>
</dbReference>
<dbReference type="InterPro" id="IPR041464">
    <property type="entry name" value="TubC_N"/>
</dbReference>
<dbReference type="RefSeq" id="WP_139201687.1">
    <property type="nucleotide sequence ID" value="NZ_FOSR01000003.1"/>
</dbReference>
<gene>
    <name evidence="2" type="ORF">SAMN05192579_103137</name>
</gene>
<evidence type="ECO:0000259" key="1">
    <source>
        <dbReference type="Pfam" id="PF18563"/>
    </source>
</evidence>